<dbReference type="EMBL" id="ML208309">
    <property type="protein sequence ID" value="TFK70660.1"/>
    <property type="molecule type" value="Genomic_DNA"/>
</dbReference>
<accession>A0ACD3AXW8</accession>
<sequence>MFYARSREYWAQKALGSSENRGKMLRRDGFALADERYVEKILAEAGLDEEEMKRSAAAGPQSNTGQSRNHDIPARRTRSGVHNLLMATAGLSVFRARPMRVPTAVWSCLNILRASSSGFSPS</sequence>
<keyword evidence="2" id="KW-1185">Reference proteome</keyword>
<evidence type="ECO:0000313" key="2">
    <source>
        <dbReference type="Proteomes" id="UP000308600"/>
    </source>
</evidence>
<organism evidence="1 2">
    <name type="scientific">Pluteus cervinus</name>
    <dbReference type="NCBI Taxonomy" id="181527"/>
    <lineage>
        <taxon>Eukaryota</taxon>
        <taxon>Fungi</taxon>
        <taxon>Dikarya</taxon>
        <taxon>Basidiomycota</taxon>
        <taxon>Agaricomycotina</taxon>
        <taxon>Agaricomycetes</taxon>
        <taxon>Agaricomycetidae</taxon>
        <taxon>Agaricales</taxon>
        <taxon>Pluteineae</taxon>
        <taxon>Pluteaceae</taxon>
        <taxon>Pluteus</taxon>
    </lineage>
</organism>
<evidence type="ECO:0000313" key="1">
    <source>
        <dbReference type="EMBL" id="TFK70660.1"/>
    </source>
</evidence>
<reference evidence="1 2" key="1">
    <citation type="journal article" date="2019" name="Nat. Ecol. Evol.">
        <title>Megaphylogeny resolves global patterns of mushroom evolution.</title>
        <authorList>
            <person name="Varga T."/>
            <person name="Krizsan K."/>
            <person name="Foldi C."/>
            <person name="Dima B."/>
            <person name="Sanchez-Garcia M."/>
            <person name="Sanchez-Ramirez S."/>
            <person name="Szollosi G.J."/>
            <person name="Szarkandi J.G."/>
            <person name="Papp V."/>
            <person name="Albert L."/>
            <person name="Andreopoulos W."/>
            <person name="Angelini C."/>
            <person name="Antonin V."/>
            <person name="Barry K.W."/>
            <person name="Bougher N.L."/>
            <person name="Buchanan P."/>
            <person name="Buyck B."/>
            <person name="Bense V."/>
            <person name="Catcheside P."/>
            <person name="Chovatia M."/>
            <person name="Cooper J."/>
            <person name="Damon W."/>
            <person name="Desjardin D."/>
            <person name="Finy P."/>
            <person name="Geml J."/>
            <person name="Haridas S."/>
            <person name="Hughes K."/>
            <person name="Justo A."/>
            <person name="Karasinski D."/>
            <person name="Kautmanova I."/>
            <person name="Kiss B."/>
            <person name="Kocsube S."/>
            <person name="Kotiranta H."/>
            <person name="LaButti K.M."/>
            <person name="Lechner B.E."/>
            <person name="Liimatainen K."/>
            <person name="Lipzen A."/>
            <person name="Lukacs Z."/>
            <person name="Mihaltcheva S."/>
            <person name="Morgado L.N."/>
            <person name="Niskanen T."/>
            <person name="Noordeloos M.E."/>
            <person name="Ohm R.A."/>
            <person name="Ortiz-Santana B."/>
            <person name="Ovrebo C."/>
            <person name="Racz N."/>
            <person name="Riley R."/>
            <person name="Savchenko A."/>
            <person name="Shiryaev A."/>
            <person name="Soop K."/>
            <person name="Spirin V."/>
            <person name="Szebenyi C."/>
            <person name="Tomsovsky M."/>
            <person name="Tulloss R.E."/>
            <person name="Uehling J."/>
            <person name="Grigoriev I.V."/>
            <person name="Vagvolgyi C."/>
            <person name="Papp T."/>
            <person name="Martin F.M."/>
            <person name="Miettinen O."/>
            <person name="Hibbett D.S."/>
            <person name="Nagy L.G."/>
        </authorList>
    </citation>
    <scope>NUCLEOTIDE SEQUENCE [LARGE SCALE GENOMIC DNA]</scope>
    <source>
        <strain evidence="1 2">NL-1719</strain>
    </source>
</reference>
<protein>
    <submittedName>
        <fullName evidence="1">Uncharacterized protein</fullName>
    </submittedName>
</protein>
<name>A0ACD3AXW8_9AGAR</name>
<gene>
    <name evidence="1" type="ORF">BDN72DRAFT_525010</name>
</gene>
<dbReference type="Proteomes" id="UP000308600">
    <property type="component" value="Unassembled WGS sequence"/>
</dbReference>
<proteinExistence type="predicted"/>